<comment type="function">
    <text evidence="9">Functions as a component of the nuclear pore complex (NPC).</text>
</comment>
<gene>
    <name evidence="11" type="ORF">Acr_00g0092700</name>
</gene>
<comment type="similarity">
    <text evidence="2 9">Belongs to the nucleoporin Nup85 family.</text>
</comment>
<accession>A0A7J0DXK3</accession>
<feature type="region of interest" description="Disordered" evidence="10">
    <location>
        <begin position="771"/>
        <end position="808"/>
    </location>
</feature>
<evidence type="ECO:0000313" key="12">
    <source>
        <dbReference type="Proteomes" id="UP000585474"/>
    </source>
</evidence>
<evidence type="ECO:0000256" key="5">
    <source>
        <dbReference type="ARBA" id="ARBA00022927"/>
    </source>
</evidence>
<dbReference type="OrthoDB" id="1752139at2759"/>
<feature type="region of interest" description="Disordered" evidence="10">
    <location>
        <begin position="1"/>
        <end position="20"/>
    </location>
</feature>
<evidence type="ECO:0000313" key="11">
    <source>
        <dbReference type="EMBL" id="GFS44894.1"/>
    </source>
</evidence>
<evidence type="ECO:0000256" key="9">
    <source>
        <dbReference type="RuleBase" id="RU365073"/>
    </source>
</evidence>
<keyword evidence="9" id="KW-0472">Membrane</keyword>
<dbReference type="GO" id="GO:0006606">
    <property type="term" value="P:protein import into nucleus"/>
    <property type="evidence" value="ECO:0007669"/>
    <property type="project" value="TreeGrafter"/>
</dbReference>
<comment type="caution">
    <text evidence="11">The sequence shown here is derived from an EMBL/GenBank/DDBJ whole genome shotgun (WGS) entry which is preliminary data.</text>
</comment>
<evidence type="ECO:0000256" key="8">
    <source>
        <dbReference type="ARBA" id="ARBA00023242"/>
    </source>
</evidence>
<dbReference type="Proteomes" id="UP000585474">
    <property type="component" value="Unassembled WGS sequence"/>
</dbReference>
<keyword evidence="7 9" id="KW-0906">Nuclear pore complex</keyword>
<keyword evidence="3 9" id="KW-0813">Transport</keyword>
<keyword evidence="5 9" id="KW-0653">Protein transport</keyword>
<sequence length="906" mass="101528">MPDLVSDSGQSSVVPLSPDSQTPVVCPLHHGLKPPISRLSLSWSRGNSLRVSVFRKPAEDGEVGGKVVEVKLGDGDGEIGDAQWRRIAYGSVSPFALLQSRKNSMLSMSRVSASSSPYGAEWWDYVMEYSREINFLLGGQKLPPSSVIEDPKTVLKDYDSLLSGTQPTVHSKLLNFEKELVGLQAIEEDAKYWEAISSALAVGWLDIAVKMLRLHGSYQLDQLGSRELENGLVEAVAVLISKMPRMRPGLAPGKLGECYKTKPDFIKAWETWRAQITKLDCSAFWVQCDHRQTREGLKNLLQIMLGNANILSSATCHWIELHISHLLYIRPFTMGLESMYSLAQKCMQLKPMSSPHKLMRLLLGILGENIEVVLAECSRSFGPWIVAHAVELLTAGSTQADILLHEERYNLGGISMEELHRLVYAQVLSSHALTWQAWDLEVSSLIRSQVRNLIAPIYLTSCMKQGMGLLEILLYKQPVQHNKILLKNIEICRLYELDNVRSKMTKIAGVHQWKHGKKGSGVFWLQQARDEVRLNRIAQQLFDFVGKSISDESFKQWEGLIELLGSETRTAGGLEFLHKYRDFKRSLQQVHDGIATAAAQKAAESLILLMKNPSTPHRFWLPLLYDSKDFSFSLVRIWIGELSPEHKIVTHWYSFAIKGRDLSTTANPTILDPSKKSDPMLDNDREVLSGFTSPRPVTFVRLRRSPSCCQGSVLSLLFPRPSTSSPLDNRAHSMANTSQTLDLEGLHCEMHGIAEKIRIMNVNNVRLIQHLTTNNPPPPPTTPVLDVERSRCPQRSGDDESQSHRSFSDTLKGSARSWFIKLSPGTIDSFGDLSWLFVVNFMSCKFNQAVLEVKEPSDEVVIMAMMVGLRLGPLFDSLSKNVPETMSTLQSKADKYIAAEELTEAK</sequence>
<dbReference type="AlphaFoldDB" id="A0A7J0DXK3"/>
<organism evidence="11 12">
    <name type="scientific">Actinidia rufa</name>
    <dbReference type="NCBI Taxonomy" id="165716"/>
    <lineage>
        <taxon>Eukaryota</taxon>
        <taxon>Viridiplantae</taxon>
        <taxon>Streptophyta</taxon>
        <taxon>Embryophyta</taxon>
        <taxon>Tracheophyta</taxon>
        <taxon>Spermatophyta</taxon>
        <taxon>Magnoliopsida</taxon>
        <taxon>eudicotyledons</taxon>
        <taxon>Gunneridae</taxon>
        <taxon>Pentapetalae</taxon>
        <taxon>asterids</taxon>
        <taxon>Ericales</taxon>
        <taxon>Actinidiaceae</taxon>
        <taxon>Actinidia</taxon>
    </lineage>
</organism>
<dbReference type="GO" id="GO:0031965">
    <property type="term" value="C:nuclear membrane"/>
    <property type="evidence" value="ECO:0007669"/>
    <property type="project" value="UniProtKB-UniRule"/>
</dbReference>
<evidence type="ECO:0000256" key="4">
    <source>
        <dbReference type="ARBA" id="ARBA00022816"/>
    </source>
</evidence>
<dbReference type="Pfam" id="PF07575">
    <property type="entry name" value="Nucleopor_Nup85"/>
    <property type="match status" value="1"/>
</dbReference>
<dbReference type="GO" id="GO:0031080">
    <property type="term" value="C:nuclear pore outer ring"/>
    <property type="evidence" value="ECO:0007669"/>
    <property type="project" value="TreeGrafter"/>
</dbReference>
<dbReference type="GO" id="GO:0017056">
    <property type="term" value="F:structural constituent of nuclear pore"/>
    <property type="evidence" value="ECO:0007669"/>
    <property type="project" value="TreeGrafter"/>
</dbReference>
<dbReference type="EMBL" id="BJWL01000442">
    <property type="protein sequence ID" value="GFS44894.1"/>
    <property type="molecule type" value="Genomic_DNA"/>
</dbReference>
<dbReference type="GO" id="GO:0006406">
    <property type="term" value="P:mRNA export from nucleus"/>
    <property type="evidence" value="ECO:0007669"/>
    <property type="project" value="TreeGrafter"/>
</dbReference>
<keyword evidence="4 9" id="KW-0509">mRNA transport</keyword>
<evidence type="ECO:0000256" key="7">
    <source>
        <dbReference type="ARBA" id="ARBA00023132"/>
    </source>
</evidence>
<dbReference type="PANTHER" id="PTHR13373:SF21">
    <property type="entry name" value="NUCLEAR PORE COMPLEX PROTEIN NUP85"/>
    <property type="match status" value="1"/>
</dbReference>
<reference evidence="12" key="1">
    <citation type="submission" date="2019-07" db="EMBL/GenBank/DDBJ databases">
        <title>De Novo Assembly of kiwifruit Actinidia rufa.</title>
        <authorList>
            <person name="Sugita-Konishi S."/>
            <person name="Sato K."/>
            <person name="Mori E."/>
            <person name="Abe Y."/>
            <person name="Kisaki G."/>
            <person name="Hamano K."/>
            <person name="Suezawa K."/>
            <person name="Otani M."/>
            <person name="Fukuda T."/>
            <person name="Manabe T."/>
            <person name="Gomi K."/>
            <person name="Tabuchi M."/>
            <person name="Akimitsu K."/>
            <person name="Kataoka I."/>
        </authorList>
    </citation>
    <scope>NUCLEOTIDE SEQUENCE [LARGE SCALE GENOMIC DNA]</scope>
    <source>
        <strain evidence="12">cv. Fuchu</strain>
    </source>
</reference>
<keyword evidence="6 9" id="KW-0811">Translocation</keyword>
<proteinExistence type="inferred from homology"/>
<keyword evidence="12" id="KW-1185">Reference proteome</keyword>
<evidence type="ECO:0000256" key="3">
    <source>
        <dbReference type="ARBA" id="ARBA00022448"/>
    </source>
</evidence>
<comment type="subcellular location">
    <subcellularLocation>
        <location evidence="1 9">Nucleus</location>
        <location evidence="1 9">Nuclear pore complex</location>
    </subcellularLocation>
</comment>
<keyword evidence="8 9" id="KW-0539">Nucleus</keyword>
<dbReference type="GO" id="GO:0045893">
    <property type="term" value="P:positive regulation of DNA-templated transcription"/>
    <property type="evidence" value="ECO:0007669"/>
    <property type="project" value="TreeGrafter"/>
</dbReference>
<evidence type="ECO:0000256" key="1">
    <source>
        <dbReference type="ARBA" id="ARBA00004567"/>
    </source>
</evidence>
<evidence type="ECO:0000256" key="10">
    <source>
        <dbReference type="SAM" id="MobiDB-lite"/>
    </source>
</evidence>
<protein>
    <recommendedName>
        <fullName evidence="9">Nuclear pore complex protein Nup85</fullName>
    </recommendedName>
</protein>
<feature type="compositionally biased region" description="Basic and acidic residues" evidence="10">
    <location>
        <begin position="786"/>
        <end position="807"/>
    </location>
</feature>
<name>A0A7J0DXK3_9ERIC</name>
<evidence type="ECO:0000256" key="2">
    <source>
        <dbReference type="ARBA" id="ARBA00005573"/>
    </source>
</evidence>
<comment type="subunit">
    <text evidence="9">Component of the nuclear pore complex (NPC).</text>
</comment>
<dbReference type="PANTHER" id="PTHR13373">
    <property type="entry name" value="FROUNT PROTEIN-RELATED"/>
    <property type="match status" value="1"/>
</dbReference>
<evidence type="ECO:0000256" key="6">
    <source>
        <dbReference type="ARBA" id="ARBA00023010"/>
    </source>
</evidence>
<feature type="compositionally biased region" description="Polar residues" evidence="10">
    <location>
        <begin position="7"/>
        <end position="20"/>
    </location>
</feature>
<dbReference type="InterPro" id="IPR011502">
    <property type="entry name" value="Nucleoporin_Nup85"/>
</dbReference>